<gene>
    <name evidence="2" type="ORF">BDY21DRAFT_399593</name>
</gene>
<organism evidence="2 3">
    <name type="scientific">Lineolata rhizophorae</name>
    <dbReference type="NCBI Taxonomy" id="578093"/>
    <lineage>
        <taxon>Eukaryota</taxon>
        <taxon>Fungi</taxon>
        <taxon>Dikarya</taxon>
        <taxon>Ascomycota</taxon>
        <taxon>Pezizomycotina</taxon>
        <taxon>Dothideomycetes</taxon>
        <taxon>Dothideomycetes incertae sedis</taxon>
        <taxon>Lineolatales</taxon>
        <taxon>Lineolataceae</taxon>
        <taxon>Lineolata</taxon>
    </lineage>
</organism>
<feature type="region of interest" description="Disordered" evidence="1">
    <location>
        <begin position="87"/>
        <end position="111"/>
    </location>
</feature>
<dbReference type="EMBL" id="MU001691">
    <property type="protein sequence ID" value="KAF2454386.1"/>
    <property type="molecule type" value="Genomic_DNA"/>
</dbReference>
<protein>
    <submittedName>
        <fullName evidence="2">Uncharacterized protein</fullName>
    </submittedName>
</protein>
<evidence type="ECO:0000313" key="2">
    <source>
        <dbReference type="EMBL" id="KAF2454386.1"/>
    </source>
</evidence>
<keyword evidence="3" id="KW-1185">Reference proteome</keyword>
<reference evidence="2" key="1">
    <citation type="journal article" date="2020" name="Stud. Mycol.">
        <title>101 Dothideomycetes genomes: a test case for predicting lifestyles and emergence of pathogens.</title>
        <authorList>
            <person name="Haridas S."/>
            <person name="Albert R."/>
            <person name="Binder M."/>
            <person name="Bloem J."/>
            <person name="Labutti K."/>
            <person name="Salamov A."/>
            <person name="Andreopoulos B."/>
            <person name="Baker S."/>
            <person name="Barry K."/>
            <person name="Bills G."/>
            <person name="Bluhm B."/>
            <person name="Cannon C."/>
            <person name="Castanera R."/>
            <person name="Culley D."/>
            <person name="Daum C."/>
            <person name="Ezra D."/>
            <person name="Gonzalez J."/>
            <person name="Henrissat B."/>
            <person name="Kuo A."/>
            <person name="Liang C."/>
            <person name="Lipzen A."/>
            <person name="Lutzoni F."/>
            <person name="Magnuson J."/>
            <person name="Mondo S."/>
            <person name="Nolan M."/>
            <person name="Ohm R."/>
            <person name="Pangilinan J."/>
            <person name="Park H.-J."/>
            <person name="Ramirez L."/>
            <person name="Alfaro M."/>
            <person name="Sun H."/>
            <person name="Tritt A."/>
            <person name="Yoshinaga Y."/>
            <person name="Zwiers L.-H."/>
            <person name="Turgeon B."/>
            <person name="Goodwin S."/>
            <person name="Spatafora J."/>
            <person name="Crous P."/>
            <person name="Grigoriev I."/>
        </authorList>
    </citation>
    <scope>NUCLEOTIDE SEQUENCE</scope>
    <source>
        <strain evidence="2">ATCC 16933</strain>
    </source>
</reference>
<feature type="region of interest" description="Disordered" evidence="1">
    <location>
        <begin position="129"/>
        <end position="163"/>
    </location>
</feature>
<proteinExistence type="predicted"/>
<name>A0A6A6NRM3_9PEZI</name>
<dbReference type="Proteomes" id="UP000799766">
    <property type="component" value="Unassembled WGS sequence"/>
</dbReference>
<sequence length="383" mass="43373">MEMSNPIAPTFAEAIREDLLAMLEFMDLRPPYSPEIEQFLRDVDLSQLITQERQSPASSSEIEQPLGDIDATSNLTLDSLEIEELLEGPDISERTTQELQDTASIPPENEQSLEEGGFMSEVARKECQSQTPLQRALCSPETGRSNSIDDAADSVEDASKSAEGRSISIDDIMAAAIREYENQRAREAKDHFLQTYSIRINAMKAGEDVAFLMYFLTHFAGRSYPPIRVKNLSVYLGATDLAWNRVQGRLEDVHWTSPECMLRVDVTMHELSKACRYHGLEIVNLELQFSNLHCFAFPCPTECWEANREAVRRFRRHLRGMVVKERCSVISYARKSHEESKRDVESFELCALAPPGKKVTPEMVPFIPEFVPRMATHECLCAS</sequence>
<evidence type="ECO:0000256" key="1">
    <source>
        <dbReference type="SAM" id="MobiDB-lite"/>
    </source>
</evidence>
<accession>A0A6A6NRM3</accession>
<dbReference type="AlphaFoldDB" id="A0A6A6NRM3"/>
<evidence type="ECO:0000313" key="3">
    <source>
        <dbReference type="Proteomes" id="UP000799766"/>
    </source>
</evidence>